<keyword evidence="2 4" id="KW-0238">DNA-binding</keyword>
<evidence type="ECO:0000256" key="4">
    <source>
        <dbReference type="PROSITE-ProRule" id="PRU00335"/>
    </source>
</evidence>
<accession>A0A7I7WIZ6</accession>
<dbReference type="PANTHER" id="PTHR30055:SF234">
    <property type="entry name" value="HTH-TYPE TRANSCRIPTIONAL REGULATOR BETI"/>
    <property type="match status" value="1"/>
</dbReference>
<dbReference type="GO" id="GO:0000976">
    <property type="term" value="F:transcription cis-regulatory region binding"/>
    <property type="evidence" value="ECO:0007669"/>
    <property type="project" value="TreeGrafter"/>
</dbReference>
<keyword evidence="1" id="KW-0805">Transcription regulation</keyword>
<dbReference type="InterPro" id="IPR009057">
    <property type="entry name" value="Homeodomain-like_sf"/>
</dbReference>
<dbReference type="SUPFAM" id="SSF46689">
    <property type="entry name" value="Homeodomain-like"/>
    <property type="match status" value="1"/>
</dbReference>
<dbReference type="InterPro" id="IPR001647">
    <property type="entry name" value="HTH_TetR"/>
</dbReference>
<dbReference type="PROSITE" id="PS50977">
    <property type="entry name" value="HTH_TETR_2"/>
    <property type="match status" value="1"/>
</dbReference>
<dbReference type="Proteomes" id="UP000466187">
    <property type="component" value="Chromosome"/>
</dbReference>
<organism evidence="6 7">
    <name type="scientific">Mycolicibacterium gadium</name>
    <name type="common">Mycobacterium gadium</name>
    <dbReference type="NCBI Taxonomy" id="1794"/>
    <lineage>
        <taxon>Bacteria</taxon>
        <taxon>Bacillati</taxon>
        <taxon>Actinomycetota</taxon>
        <taxon>Actinomycetes</taxon>
        <taxon>Mycobacteriales</taxon>
        <taxon>Mycobacteriaceae</taxon>
        <taxon>Mycolicibacterium</taxon>
    </lineage>
</organism>
<evidence type="ECO:0000256" key="3">
    <source>
        <dbReference type="ARBA" id="ARBA00023163"/>
    </source>
</evidence>
<name>A0A7I7WIZ6_MYCGU</name>
<dbReference type="AlphaFoldDB" id="A0A7I7WIZ6"/>
<feature type="domain" description="HTH tetR-type" evidence="5">
    <location>
        <begin position="18"/>
        <end position="78"/>
    </location>
</feature>
<proteinExistence type="predicted"/>
<dbReference type="InterPro" id="IPR036271">
    <property type="entry name" value="Tet_transcr_reg_TetR-rel_C_sf"/>
</dbReference>
<dbReference type="Pfam" id="PF00440">
    <property type="entry name" value="TetR_N"/>
    <property type="match status" value="1"/>
</dbReference>
<gene>
    <name evidence="6" type="ORF">MGAD_19510</name>
</gene>
<dbReference type="KEGG" id="mgad:MGAD_19510"/>
<dbReference type="PRINTS" id="PR00455">
    <property type="entry name" value="HTHTETR"/>
</dbReference>
<dbReference type="InterPro" id="IPR050109">
    <property type="entry name" value="HTH-type_TetR-like_transc_reg"/>
</dbReference>
<feature type="DNA-binding region" description="H-T-H motif" evidence="4">
    <location>
        <begin position="41"/>
        <end position="60"/>
    </location>
</feature>
<evidence type="ECO:0000313" key="7">
    <source>
        <dbReference type="Proteomes" id="UP000466187"/>
    </source>
</evidence>
<sequence length="208" mass="23311">MQCVPSPTRGLTQPERVEISSRRLVEAAAELIVEKGWEATTAAEIGRRAGYSRAMVHARYGSKDAILDAFFLHDYVKQLSPDADPNATGLQEAVGHFDRVRRLFSEDQAFLRAMFVATFEGVKSTSPLRERVQRWLQRGVDKVEAGLRRGVDDGSVRDDVDINRATGDLSAAIFGAAYLWTLLGDGYDLDRELAYVRDRFIREYGSTH</sequence>
<dbReference type="Gene3D" id="1.10.357.10">
    <property type="entry name" value="Tetracycline Repressor, domain 2"/>
    <property type="match status" value="1"/>
</dbReference>
<dbReference type="GO" id="GO:0003700">
    <property type="term" value="F:DNA-binding transcription factor activity"/>
    <property type="evidence" value="ECO:0007669"/>
    <property type="project" value="TreeGrafter"/>
</dbReference>
<evidence type="ECO:0000313" key="6">
    <source>
        <dbReference type="EMBL" id="BBZ17616.1"/>
    </source>
</evidence>
<dbReference type="RefSeq" id="WP_163686324.1">
    <property type="nucleotide sequence ID" value="NZ_AP022608.1"/>
</dbReference>
<evidence type="ECO:0000256" key="1">
    <source>
        <dbReference type="ARBA" id="ARBA00023015"/>
    </source>
</evidence>
<keyword evidence="3" id="KW-0804">Transcription</keyword>
<dbReference type="EMBL" id="AP022608">
    <property type="protein sequence ID" value="BBZ17616.1"/>
    <property type="molecule type" value="Genomic_DNA"/>
</dbReference>
<evidence type="ECO:0000256" key="2">
    <source>
        <dbReference type="ARBA" id="ARBA00023125"/>
    </source>
</evidence>
<evidence type="ECO:0000259" key="5">
    <source>
        <dbReference type="PROSITE" id="PS50977"/>
    </source>
</evidence>
<reference evidence="6 7" key="1">
    <citation type="journal article" date="2019" name="Emerg. Microbes Infect.">
        <title>Comprehensive subspecies identification of 175 nontuberculous mycobacteria species based on 7547 genomic profiles.</title>
        <authorList>
            <person name="Matsumoto Y."/>
            <person name="Kinjo T."/>
            <person name="Motooka D."/>
            <person name="Nabeya D."/>
            <person name="Jung N."/>
            <person name="Uechi K."/>
            <person name="Horii T."/>
            <person name="Iida T."/>
            <person name="Fujita J."/>
            <person name="Nakamura S."/>
        </authorList>
    </citation>
    <scope>NUCLEOTIDE SEQUENCE [LARGE SCALE GENOMIC DNA]</scope>
    <source>
        <strain evidence="6 7">JCM 12688</strain>
    </source>
</reference>
<dbReference type="PANTHER" id="PTHR30055">
    <property type="entry name" value="HTH-TYPE TRANSCRIPTIONAL REGULATOR RUTR"/>
    <property type="match status" value="1"/>
</dbReference>
<protein>
    <submittedName>
        <fullName evidence="6">TetR family transcriptional regulator</fullName>
    </submittedName>
</protein>
<dbReference type="SUPFAM" id="SSF48498">
    <property type="entry name" value="Tetracyclin repressor-like, C-terminal domain"/>
    <property type="match status" value="1"/>
</dbReference>